<dbReference type="Pfam" id="PF00994">
    <property type="entry name" value="MoCF_biosynth"/>
    <property type="match status" value="1"/>
</dbReference>
<dbReference type="PANTHER" id="PTHR10192">
    <property type="entry name" value="MOLYBDOPTERIN BIOSYNTHESIS PROTEIN"/>
    <property type="match status" value="1"/>
</dbReference>
<evidence type="ECO:0000313" key="9">
    <source>
        <dbReference type="EMBL" id="SDB10214.1"/>
    </source>
</evidence>
<dbReference type="InterPro" id="IPR038987">
    <property type="entry name" value="MoeA-like"/>
</dbReference>
<dbReference type="Gene3D" id="3.90.105.10">
    <property type="entry name" value="Molybdopterin biosynthesis moea protein, domain 2"/>
    <property type="match status" value="1"/>
</dbReference>
<comment type="similarity">
    <text evidence="2 7">Belongs to the MoeA family.</text>
</comment>
<proteinExistence type="inferred from homology"/>
<comment type="function">
    <text evidence="1 7">Catalyzes the insertion of molybdate into adenylated molybdopterin with the concomitant release of AMP.</text>
</comment>
<evidence type="ECO:0000313" key="10">
    <source>
        <dbReference type="Proteomes" id="UP000199228"/>
    </source>
</evidence>
<dbReference type="CDD" id="cd00887">
    <property type="entry name" value="MoeA"/>
    <property type="match status" value="1"/>
</dbReference>
<evidence type="ECO:0000259" key="8">
    <source>
        <dbReference type="SMART" id="SM00852"/>
    </source>
</evidence>
<keyword evidence="7" id="KW-0501">Molybdenum cofactor biosynthesis</keyword>
<dbReference type="GO" id="GO:0005829">
    <property type="term" value="C:cytosol"/>
    <property type="evidence" value="ECO:0007669"/>
    <property type="project" value="TreeGrafter"/>
</dbReference>
<name>A0A1G6AP44_EUBOX</name>
<dbReference type="InterPro" id="IPR036425">
    <property type="entry name" value="MoaB/Mog-like_dom_sf"/>
</dbReference>
<evidence type="ECO:0000256" key="4">
    <source>
        <dbReference type="ARBA" id="ARBA00021108"/>
    </source>
</evidence>
<dbReference type="GO" id="GO:0061599">
    <property type="term" value="F:molybdopterin molybdotransferase activity"/>
    <property type="evidence" value="ECO:0007669"/>
    <property type="project" value="UniProtKB-UniRule"/>
</dbReference>
<protein>
    <recommendedName>
        <fullName evidence="4 7">Molybdopterin molybdenumtransferase</fullName>
        <ecNumber evidence="3 7">2.10.1.1</ecNumber>
    </recommendedName>
</protein>
<evidence type="ECO:0000256" key="3">
    <source>
        <dbReference type="ARBA" id="ARBA00013269"/>
    </source>
</evidence>
<dbReference type="RefSeq" id="WP_090172441.1">
    <property type="nucleotide sequence ID" value="NZ_FMXR01000006.1"/>
</dbReference>
<comment type="pathway">
    <text evidence="7">Cofactor biosynthesis; molybdopterin biosynthesis.</text>
</comment>
<comment type="cofactor">
    <cofactor evidence="7">
        <name>Mg(2+)</name>
        <dbReference type="ChEBI" id="CHEBI:18420"/>
    </cofactor>
</comment>
<dbReference type="PANTHER" id="PTHR10192:SF5">
    <property type="entry name" value="GEPHYRIN"/>
    <property type="match status" value="1"/>
</dbReference>
<reference evidence="9 10" key="1">
    <citation type="submission" date="2016-10" db="EMBL/GenBank/DDBJ databases">
        <authorList>
            <person name="de Groot N.N."/>
        </authorList>
    </citation>
    <scope>NUCLEOTIDE SEQUENCE [LARGE SCALE GENOMIC DNA]</scope>
    <source>
        <strain evidence="9 10">DSM 3217</strain>
    </source>
</reference>
<dbReference type="NCBIfam" id="TIGR00177">
    <property type="entry name" value="molyb_syn"/>
    <property type="match status" value="1"/>
</dbReference>
<dbReference type="UniPathway" id="UPA00344"/>
<organism evidence="9 10">
    <name type="scientific">Eubacterium oxidoreducens</name>
    <dbReference type="NCBI Taxonomy" id="1732"/>
    <lineage>
        <taxon>Bacteria</taxon>
        <taxon>Bacillati</taxon>
        <taxon>Bacillota</taxon>
        <taxon>Clostridia</taxon>
        <taxon>Eubacteriales</taxon>
        <taxon>Eubacteriaceae</taxon>
        <taxon>Eubacterium</taxon>
    </lineage>
</organism>
<dbReference type="GO" id="GO:0046872">
    <property type="term" value="F:metal ion binding"/>
    <property type="evidence" value="ECO:0007669"/>
    <property type="project" value="UniProtKB-UniRule"/>
</dbReference>
<dbReference type="GO" id="GO:0006777">
    <property type="term" value="P:Mo-molybdopterin cofactor biosynthetic process"/>
    <property type="evidence" value="ECO:0007669"/>
    <property type="project" value="UniProtKB-UniRule"/>
</dbReference>
<keyword evidence="7" id="KW-0460">Magnesium</keyword>
<evidence type="ECO:0000256" key="6">
    <source>
        <dbReference type="ARBA" id="ARBA00047317"/>
    </source>
</evidence>
<evidence type="ECO:0000256" key="7">
    <source>
        <dbReference type="RuleBase" id="RU365090"/>
    </source>
</evidence>
<dbReference type="OrthoDB" id="9804758at2"/>
<sequence>MKERVEMTEGRSMMLDAVSVMGTETIDLLEATGRILAEDVFAQENIPPFSRSPLDGYVLKAADIKNASKEHPVTLPILEEVPAGKVATQPLKEGTAIKILTGAPIPDGADLVVKFEDTEFTDENVTFFKPGKSGDNIVPVGEDLKEGQLVLEKGSKITAPVRGILAGLGKSKLKVYKKVRIKLISTGSELIEIDAPLAPGKIRNSSVYTLASYLSMSGAEVTICPNVEDTVEAISEAVRTASLDADVIMTTGGVSVGDYDHLKTVMTQLGADILFWKMRLKPGGAFLACVYKNIPVFSLSGNPASAAISMILTCLPAVRKMSGYTQYMLPEIDGVLESDFKKKSPNGRMVPGKLSIQEGKAMIWLSGHSGNGMLHPLQGCNIIGELAPSMEGVKAGSMVHAYYIGDFI</sequence>
<dbReference type="Pfam" id="PF03453">
    <property type="entry name" value="MoeA_N"/>
    <property type="match status" value="1"/>
</dbReference>
<keyword evidence="10" id="KW-1185">Reference proteome</keyword>
<dbReference type="SUPFAM" id="SSF63867">
    <property type="entry name" value="MoeA C-terminal domain-like"/>
    <property type="match status" value="1"/>
</dbReference>
<dbReference type="Proteomes" id="UP000199228">
    <property type="component" value="Unassembled WGS sequence"/>
</dbReference>
<evidence type="ECO:0000256" key="1">
    <source>
        <dbReference type="ARBA" id="ARBA00002901"/>
    </source>
</evidence>
<dbReference type="InterPro" id="IPR036135">
    <property type="entry name" value="MoeA_linker/N_sf"/>
</dbReference>
<dbReference type="SUPFAM" id="SSF53218">
    <property type="entry name" value="Molybdenum cofactor biosynthesis proteins"/>
    <property type="match status" value="1"/>
</dbReference>
<evidence type="ECO:0000256" key="5">
    <source>
        <dbReference type="ARBA" id="ARBA00022505"/>
    </source>
</evidence>
<keyword evidence="5 7" id="KW-0500">Molybdenum</keyword>
<dbReference type="EC" id="2.10.1.1" evidence="3 7"/>
<keyword evidence="7" id="KW-0479">Metal-binding</keyword>
<gene>
    <name evidence="9" type="ORF">SAMN02910417_00801</name>
</gene>
<dbReference type="EMBL" id="FMXR01000006">
    <property type="protein sequence ID" value="SDB10214.1"/>
    <property type="molecule type" value="Genomic_DNA"/>
</dbReference>
<dbReference type="NCBIfam" id="NF045515">
    <property type="entry name" value="Glp_gephyrin"/>
    <property type="match status" value="1"/>
</dbReference>
<dbReference type="InterPro" id="IPR005110">
    <property type="entry name" value="MoeA_linker/N"/>
</dbReference>
<accession>A0A1G6AP44</accession>
<evidence type="ECO:0000256" key="2">
    <source>
        <dbReference type="ARBA" id="ARBA00010763"/>
    </source>
</evidence>
<feature type="domain" description="MoaB/Mog" evidence="8">
    <location>
        <begin position="182"/>
        <end position="320"/>
    </location>
</feature>
<dbReference type="InterPro" id="IPR001453">
    <property type="entry name" value="MoaB/Mog_dom"/>
</dbReference>
<dbReference type="Gene3D" id="3.40.980.10">
    <property type="entry name" value="MoaB/Mog-like domain"/>
    <property type="match status" value="1"/>
</dbReference>
<comment type="catalytic activity">
    <reaction evidence="6">
        <text>adenylyl-molybdopterin + molybdate = Mo-molybdopterin + AMP + H(+)</text>
        <dbReference type="Rhea" id="RHEA:35047"/>
        <dbReference type="ChEBI" id="CHEBI:15378"/>
        <dbReference type="ChEBI" id="CHEBI:36264"/>
        <dbReference type="ChEBI" id="CHEBI:62727"/>
        <dbReference type="ChEBI" id="CHEBI:71302"/>
        <dbReference type="ChEBI" id="CHEBI:456215"/>
        <dbReference type="EC" id="2.10.1.1"/>
    </reaction>
</comment>
<dbReference type="STRING" id="1732.SAMN02910417_00801"/>
<dbReference type="Gene3D" id="2.40.340.10">
    <property type="entry name" value="MoeA, C-terminal, domain IV"/>
    <property type="match status" value="1"/>
</dbReference>
<dbReference type="InterPro" id="IPR036688">
    <property type="entry name" value="MoeA_C_domain_IV_sf"/>
</dbReference>
<dbReference type="SUPFAM" id="SSF63882">
    <property type="entry name" value="MoeA N-terminal region -like"/>
    <property type="match status" value="1"/>
</dbReference>
<dbReference type="AlphaFoldDB" id="A0A1G6AP44"/>
<keyword evidence="7 9" id="KW-0808">Transferase</keyword>
<dbReference type="SMART" id="SM00852">
    <property type="entry name" value="MoCF_biosynth"/>
    <property type="match status" value="1"/>
</dbReference>
<dbReference type="Gene3D" id="2.170.190.11">
    <property type="entry name" value="Molybdopterin biosynthesis moea protein, domain 3"/>
    <property type="match status" value="1"/>
</dbReference>